<organism evidence="1 2">
    <name type="scientific">Mortierella hygrophila</name>
    <dbReference type="NCBI Taxonomy" id="979708"/>
    <lineage>
        <taxon>Eukaryota</taxon>
        <taxon>Fungi</taxon>
        <taxon>Fungi incertae sedis</taxon>
        <taxon>Mucoromycota</taxon>
        <taxon>Mortierellomycotina</taxon>
        <taxon>Mortierellomycetes</taxon>
        <taxon>Mortierellales</taxon>
        <taxon>Mortierellaceae</taxon>
        <taxon>Mortierella</taxon>
    </lineage>
</organism>
<reference evidence="1" key="1">
    <citation type="journal article" date="2020" name="Fungal Divers.">
        <title>Resolving the Mortierellaceae phylogeny through synthesis of multi-gene phylogenetics and phylogenomics.</title>
        <authorList>
            <person name="Vandepol N."/>
            <person name="Liber J."/>
            <person name="Desiro A."/>
            <person name="Na H."/>
            <person name="Kennedy M."/>
            <person name="Barry K."/>
            <person name="Grigoriev I.V."/>
            <person name="Miller A.N."/>
            <person name="O'Donnell K."/>
            <person name="Stajich J.E."/>
            <person name="Bonito G."/>
        </authorList>
    </citation>
    <scope>NUCLEOTIDE SEQUENCE</scope>
    <source>
        <strain evidence="1">NRRL 2591</strain>
    </source>
</reference>
<dbReference type="SUPFAM" id="SSF52047">
    <property type="entry name" value="RNI-like"/>
    <property type="match status" value="1"/>
</dbReference>
<dbReference type="EMBL" id="JAAAXW010000308">
    <property type="protein sequence ID" value="KAF9538423.1"/>
    <property type="molecule type" value="Genomic_DNA"/>
</dbReference>
<name>A0A9P6EYV7_9FUNG</name>
<sequence length="502" mass="58697">MTYITDLPEEILEHIGLALADSASIVPLILVSRWAHHHFQHLVWRRITITPTTPSALIPTLKDHAHLVFSLRFQDTVLKGFYQIAFPRLTFFQLYNSDCYIKGRAMCFDLADLFRLNPSIQDITINAKRLFLNKYFWDVIHTSLHNPRRLYLARSSSEGSTEPVFWEAWRRFEEIEYTRRFDSCTGWFGDAVDGSVRLKSFKCDGKRYFPAHTTGLWRWLRKCPNLTTPHWPYIRVDLEMFTMGEFNKPVWPHVEDLSLEEMGRCDDEAARLFFGHLGPLKHLRMTRGFLGPHFFDLLRERHFDSLRTLCVENMSSITGEMVLGVLQHCAPLEVFETRRMSLLDFRANPGPWACLGLRRLRVAVETDPMDQEVDRMFFEQLSKLTNLEDFDISRSPHDAWKGPQQHLLQLRLDRGLAQLSTLTRLWTVKIESTGQELSSEDVEWMLEHWPLLARLSGKLSSDADIEERLIGLLVDRRVVCEQYTHLVESLYEHLNGLFSDRS</sequence>
<evidence type="ECO:0000313" key="1">
    <source>
        <dbReference type="EMBL" id="KAF9538423.1"/>
    </source>
</evidence>
<accession>A0A9P6EYV7</accession>
<dbReference type="InterPro" id="IPR032675">
    <property type="entry name" value="LRR_dom_sf"/>
</dbReference>
<keyword evidence="2" id="KW-1185">Reference proteome</keyword>
<protein>
    <submittedName>
        <fullName evidence="1">Uncharacterized protein</fullName>
    </submittedName>
</protein>
<proteinExistence type="predicted"/>
<gene>
    <name evidence="1" type="ORF">EC957_006770</name>
</gene>
<evidence type="ECO:0000313" key="2">
    <source>
        <dbReference type="Proteomes" id="UP000723463"/>
    </source>
</evidence>
<comment type="caution">
    <text evidence="1">The sequence shown here is derived from an EMBL/GenBank/DDBJ whole genome shotgun (WGS) entry which is preliminary data.</text>
</comment>
<dbReference type="Gene3D" id="3.80.10.10">
    <property type="entry name" value="Ribonuclease Inhibitor"/>
    <property type="match status" value="1"/>
</dbReference>
<dbReference type="AlphaFoldDB" id="A0A9P6EYV7"/>
<dbReference type="Proteomes" id="UP000723463">
    <property type="component" value="Unassembled WGS sequence"/>
</dbReference>